<feature type="compositionally biased region" description="Basic and acidic residues" evidence="1">
    <location>
        <begin position="1760"/>
        <end position="1774"/>
    </location>
</feature>
<feature type="compositionally biased region" description="Gly residues" evidence="1">
    <location>
        <begin position="830"/>
        <end position="840"/>
    </location>
</feature>
<feature type="compositionally biased region" description="Low complexity" evidence="1">
    <location>
        <begin position="682"/>
        <end position="704"/>
    </location>
</feature>
<feature type="domain" description="eCIS core" evidence="2">
    <location>
        <begin position="43"/>
        <end position="119"/>
    </location>
</feature>
<feature type="compositionally biased region" description="Gly residues" evidence="1">
    <location>
        <begin position="1059"/>
        <end position="1071"/>
    </location>
</feature>
<feature type="region of interest" description="Disordered" evidence="1">
    <location>
        <begin position="1597"/>
        <end position="1774"/>
    </location>
</feature>
<feature type="compositionally biased region" description="Basic and acidic residues" evidence="1">
    <location>
        <begin position="497"/>
        <end position="518"/>
    </location>
</feature>
<feature type="compositionally biased region" description="Basic and acidic residues" evidence="1">
    <location>
        <begin position="551"/>
        <end position="565"/>
    </location>
</feature>
<reference evidence="4" key="1">
    <citation type="submission" date="2023-07" db="EMBL/GenBank/DDBJ databases">
        <title>30 novel species of actinomycetes from the DSMZ collection.</title>
        <authorList>
            <person name="Nouioui I."/>
        </authorList>
    </citation>
    <scope>NUCLEOTIDE SEQUENCE [LARGE SCALE GENOMIC DNA]</scope>
    <source>
        <strain evidence="4">DSM 41640</strain>
    </source>
</reference>
<feature type="region of interest" description="Disordered" evidence="1">
    <location>
        <begin position="280"/>
        <end position="1223"/>
    </location>
</feature>
<organism evidence="3 4">
    <name type="scientific">Streptomyces doebereineriae</name>
    <dbReference type="NCBI Taxonomy" id="3075528"/>
    <lineage>
        <taxon>Bacteria</taxon>
        <taxon>Bacillati</taxon>
        <taxon>Actinomycetota</taxon>
        <taxon>Actinomycetes</taxon>
        <taxon>Kitasatosporales</taxon>
        <taxon>Streptomycetaceae</taxon>
        <taxon>Streptomyces</taxon>
    </lineage>
</organism>
<feature type="compositionally biased region" description="Basic and acidic residues" evidence="1">
    <location>
        <begin position="1105"/>
        <end position="1132"/>
    </location>
</feature>
<feature type="compositionally biased region" description="Basic and acidic residues" evidence="1">
    <location>
        <begin position="882"/>
        <end position="894"/>
    </location>
</feature>
<sequence>MSSRTQDAGAEQTAEQRRRKRKERGAKSRTPEPKNIVSGAGQPLDPGVRRELEEQLGHDLSRVRLHTGRDAGQLTELLGADAVAVGQDVFFREGAFKPGTDEGRRLLTHELQHTVQNAHGLGALRAGRELGAVSLPQQAIEREAEAAVQATSREEPAPQVEEGQATPGWLRYTTVDADRMRAEAVDPATLVDRLAGNVLRSLRGDPTDASGRVRLQLARMSEQLEDAVVERLESRLLTPEYERLLDLADQADGPGPPELQPADVPLPEIDLFEALGVERVQWQKKQESERSSEERRTADAREEQKDARNRDDKSSGDRSRKQTDAATEDQESAQRTEQEDERNASRRQAREEQQQQDEQASADRERTDQAADAHAEGQQEGTEQAKEERKEQREREEADPKQAAEPGADKRKRRDDQTQPAAGSKREEPDPKQKAQPGPVRPEKVDERAEQPDSALSEHGLNEKDEDGGAETEPREEERPLGLEAGADNEVAGGADDDAKAAGAEREPGIKPEDHLPETDLDLSAVPTADSLEPGAPEPSPPSFPTPPPTKAEKIEQERENREREQDEEAAAPEPKAPGQDEGPVEGEAPQPENGPAAQNQDRGTKDLQETEKPLDQEVGPDLAAQDKERPEPEAEKPDPEQRQEKEQARDDSESGDSDRDDEEPDAKDTQDDAREQRDRTAVQPQSGAQAPAPAAPSPAVAAVTKPAGAQTPRTPVEDRDPSPAARRGAEPPRSEREAPQAKSRVPKESGPGAAPRGPVGTAQKTGPTTAAGPGAAPSAAQAAVSPAAEQTDTPGQTAEAAAPRPEASLEKDGGGCAPPAPAPEKDEGGQGSCGGGGGEAAAEEKQPEPPDVSGQDPKAAVQTVGKLAPDQAAAAMPGVDKAADKKIGEEQQRLDAAPPTKERPSGAPETRSGPPEAAPAAAQVTGKVEKLGPEDQAEKQKAKGGEKAEGRQPAENVPPPPPPAVPDKGLSEAEAANVEAAADAIPTTDPVLENKTVGPAPKIRLEGASDPTRTDDQAGALKDKQSDLQATGREDAAKPLGEDQIFPDAPREQLTGKASGGGGRGKGGGLEATPAAKAGVGAVAKQEKGSEIVGASGTAQSDLGSKEKEHQQGEQRAKQEKQTEIDREVERNTAQQTAERGRVAQETQRQRTDWRAEQDRKIEDADSKSEDEHGKSNKEIVKARDDKDKEVGERKDKDNAQIDTERENAEKEAEKKKEEEKPSGGLLGWIADKVADFFKGLLEAVTKVFEAARAAVNGIIDKFKEWANAAIDFVRDLAVKAINALADVLIAIGDVLLAAFPELRDRFRKAIEGLRDAAIAKVNELAEGLKKAVNTLLDALAAGLNALLTVLEAGLKAVIKAYQAVIVGAIKFAQAAIEALGKFAALVADIAPDPGGWISKAGSSAKTGITDHLWGAIKVAVKQWFDTKVEGILGLGRAVIDVLVKGCVSIKQIGKMAWDAIIASLPMMIASLVIEKVVSMIVPAAGAILTIVQGLMAAWQSISSILSAFGKFWAYLKAVKAGPAACLFAEAVAAGVVALLDFITNFLLQRLSSATKGVGKRLKAMSQKILEGLKKTAGGAKKAAGAAVNSARGALRNARQKIAAPAAARRPKGEASPDPKSPVKPKDTATPKGPAKPEPTATKPKDTAKPARDKAPDSKSQAPSKKKKEIEGPKPTKPRKPKSPAAKALSKAKGAVKSALKKAGNAAKTLGRKLKKTKVGKALKNGASKLRNLFRRKKDRLREDKRRQHEQKRRNQDRRRKDEKSKESKEARLQKIVARIRPRVTRMLDKGVRRPVMRAALAGMRLWYRLTDLGVNGGGRFHIDARLNPLLEVAKGLSMEGTELGDALDAMVAKATDMQKTRDQATEMGPPTGSRRPGRTASAGTSGLGMLRNAGQSPMVPKTHEILTLTGPNAQAHSPTLGLNQQQPTFGNVKLTPGNTVVPPAYADEVGALGQSSAQEAGQGVLDVQAGTRTSGLWQANASDLSSDELAKLNRYGLMGVLLGRIETGRSPFSAVPNLSVAAASARGGQHIAQSLPGLPLSGRKGDYGTTGPDKNKGGAAAGRDLEALLGLRRGAGADTFLDDALKSQSLTTSGLVIPSNLAQANEGNRMLSSQQPELSKVAAQFKLSPKFVRDTFGIDSGRGVKGLWEDVGSQVRNKVEPQPSGAAEEVLRRMAASMKIWADSMDLDFSSEQNKRKAQGEFLEKVWDEMRGQLGLPDDAAFRARLKRG</sequence>
<feature type="compositionally biased region" description="Basic and acidic residues" evidence="1">
    <location>
        <begin position="1004"/>
        <end position="1042"/>
    </location>
</feature>
<feature type="compositionally biased region" description="Low complexity" evidence="1">
    <location>
        <begin position="1631"/>
        <end position="1643"/>
    </location>
</feature>
<feature type="compositionally biased region" description="Basic and acidic residues" evidence="1">
    <location>
        <begin position="667"/>
        <end position="681"/>
    </location>
</feature>
<feature type="compositionally biased region" description="Basic residues" evidence="1">
    <location>
        <begin position="1749"/>
        <end position="1759"/>
    </location>
</feature>
<feature type="compositionally biased region" description="Pro residues" evidence="1">
    <location>
        <begin position="536"/>
        <end position="550"/>
    </location>
</feature>
<dbReference type="RefSeq" id="WP_311718633.1">
    <property type="nucleotide sequence ID" value="NZ_JAVREZ010000017.1"/>
</dbReference>
<dbReference type="PANTHER" id="PTHR15439:SF0">
    <property type="entry name" value="CELL DIVISION CYCLE AND APOPTOSIS REGULATOR PROTEIN 1-RELATED"/>
    <property type="match status" value="1"/>
</dbReference>
<feature type="compositionally biased region" description="Basic residues" evidence="1">
    <location>
        <begin position="1711"/>
        <end position="1722"/>
    </location>
</feature>
<evidence type="ECO:0000313" key="3">
    <source>
        <dbReference type="EMBL" id="MDT0485866.1"/>
    </source>
</evidence>
<feature type="compositionally biased region" description="Basic and acidic residues" evidence="1">
    <location>
        <begin position="716"/>
        <end position="740"/>
    </location>
</feature>
<evidence type="ECO:0000313" key="4">
    <source>
        <dbReference type="Proteomes" id="UP001183824"/>
    </source>
</evidence>
<comment type="caution">
    <text evidence="3">The sequence shown here is derived from an EMBL/GenBank/DDBJ whole genome shotgun (WGS) entry which is preliminary data.</text>
</comment>
<feature type="compositionally biased region" description="Basic and acidic residues" evidence="1">
    <location>
        <begin position="361"/>
        <end position="402"/>
    </location>
</feature>
<feature type="compositionally biased region" description="Basic and acidic residues" evidence="1">
    <location>
        <begin position="1140"/>
        <end position="1223"/>
    </location>
</feature>
<proteinExistence type="predicted"/>
<evidence type="ECO:0000256" key="1">
    <source>
        <dbReference type="SAM" id="MobiDB-lite"/>
    </source>
</evidence>
<dbReference type="Proteomes" id="UP001183824">
    <property type="component" value="Unassembled WGS sequence"/>
</dbReference>
<name>A0ABU2VL97_9ACTN</name>
<feature type="compositionally biased region" description="Low complexity" evidence="1">
    <location>
        <begin position="973"/>
        <end position="985"/>
    </location>
</feature>
<feature type="compositionally biased region" description="Basic and acidic residues" evidence="1">
    <location>
        <begin position="332"/>
        <end position="353"/>
    </location>
</feature>
<dbReference type="PANTHER" id="PTHR15439">
    <property type="entry name" value="RETINOBLASTOMA-BINDING PROTEIN 6"/>
    <property type="match status" value="1"/>
</dbReference>
<feature type="compositionally biased region" description="Basic and acidic residues" evidence="1">
    <location>
        <begin position="441"/>
        <end position="451"/>
    </location>
</feature>
<dbReference type="InterPro" id="IPR025295">
    <property type="entry name" value="eCIS_core_dom"/>
</dbReference>
<feature type="compositionally biased region" description="Basic and acidic residues" evidence="1">
    <location>
        <begin position="284"/>
        <end position="323"/>
    </location>
</feature>
<dbReference type="InterPro" id="IPR033489">
    <property type="entry name" value="RBBP6"/>
</dbReference>
<gene>
    <name evidence="3" type="ORF">RNB18_37895</name>
</gene>
<feature type="compositionally biased region" description="Low complexity" evidence="1">
    <location>
        <begin position="1076"/>
        <end position="1085"/>
    </location>
</feature>
<feature type="region of interest" description="Disordered" evidence="1">
    <location>
        <begin position="1860"/>
        <end position="1898"/>
    </location>
</feature>
<feature type="compositionally biased region" description="Low complexity" evidence="1">
    <location>
        <begin position="761"/>
        <end position="789"/>
    </location>
</feature>
<keyword evidence="4" id="KW-1185">Reference proteome</keyword>
<accession>A0ABU2VL97</accession>
<feature type="compositionally biased region" description="Basic and acidic residues" evidence="1">
    <location>
        <begin position="1644"/>
        <end position="1658"/>
    </location>
</feature>
<evidence type="ECO:0000259" key="2">
    <source>
        <dbReference type="Pfam" id="PF13699"/>
    </source>
</evidence>
<feature type="compositionally biased region" description="Basic and acidic residues" evidence="1">
    <location>
        <begin position="603"/>
        <end position="616"/>
    </location>
</feature>
<feature type="compositionally biased region" description="Acidic residues" evidence="1">
    <location>
        <begin position="654"/>
        <end position="666"/>
    </location>
</feature>
<feature type="compositionally biased region" description="Basic and acidic residues" evidence="1">
    <location>
        <begin position="424"/>
        <end position="433"/>
    </location>
</feature>
<feature type="region of interest" description="Disordered" evidence="1">
    <location>
        <begin position="1"/>
        <end position="48"/>
    </location>
</feature>
<feature type="compositionally biased region" description="Basic and acidic residues" evidence="1">
    <location>
        <begin position="625"/>
        <end position="653"/>
    </location>
</feature>
<feature type="region of interest" description="Disordered" evidence="1">
    <location>
        <begin position="2034"/>
        <end position="2062"/>
    </location>
</feature>
<feature type="compositionally biased region" description="Basic and acidic residues" evidence="1">
    <location>
        <begin position="472"/>
        <end position="481"/>
    </location>
</feature>
<protein>
    <submittedName>
        <fullName evidence="3">DUF4157 domain-containing protein</fullName>
    </submittedName>
</protein>
<feature type="compositionally biased region" description="Basic and acidic residues" evidence="1">
    <location>
        <begin position="928"/>
        <end position="953"/>
    </location>
</feature>
<feature type="compositionally biased region" description="Pro residues" evidence="1">
    <location>
        <begin position="957"/>
        <end position="966"/>
    </location>
</feature>
<dbReference type="EMBL" id="JAVREZ010000017">
    <property type="protein sequence ID" value="MDT0485866.1"/>
    <property type="molecule type" value="Genomic_DNA"/>
</dbReference>
<feature type="compositionally biased region" description="Low complexity" evidence="1">
    <location>
        <begin position="1684"/>
        <end position="1710"/>
    </location>
</feature>
<dbReference type="Pfam" id="PF13699">
    <property type="entry name" value="eCIS_core"/>
    <property type="match status" value="1"/>
</dbReference>